<comment type="caution">
    <text evidence="1">The sequence shown here is derived from an EMBL/GenBank/DDBJ whole genome shotgun (WGS) entry which is preliminary data.</text>
</comment>
<name>A0AB35K7Z9_9GAMM</name>
<proteinExistence type="predicted"/>
<dbReference type="EMBL" id="JALNTG010000056">
    <property type="protein sequence ID" value="MDD9321270.1"/>
    <property type="molecule type" value="Genomic_DNA"/>
</dbReference>
<dbReference type="AlphaFoldDB" id="A0AB35K7Z9"/>
<evidence type="ECO:0000313" key="2">
    <source>
        <dbReference type="Proteomes" id="UP001150055"/>
    </source>
</evidence>
<dbReference type="RefSeq" id="WP_274568767.1">
    <property type="nucleotide sequence ID" value="NZ_JALNTF010000012.1"/>
</dbReference>
<dbReference type="Proteomes" id="UP001150055">
    <property type="component" value="Unassembled WGS sequence"/>
</dbReference>
<accession>A0AB35K7Z9</accession>
<reference evidence="1" key="1">
    <citation type="submission" date="2022-12" db="EMBL/GenBank/DDBJ databases">
        <title>Acinetobacter lactucae: Emerging opportunistic pathogenic species of genus Acinetobacter isolated from immunocompromised patients in clinical settings of India.</title>
        <authorList>
            <person name="Amar A.K."/>
            <person name="Sawant A.R."/>
            <person name="Meera M."/>
            <person name="Tomar A."/>
            <person name="Sistla S."/>
            <person name="Prashanth K."/>
        </authorList>
    </citation>
    <scope>NUCLEOTIDE SEQUENCE</scope>
    <source>
        <strain evidence="1">PKAL1828C</strain>
    </source>
</reference>
<evidence type="ECO:0000313" key="1">
    <source>
        <dbReference type="EMBL" id="MDD9321270.1"/>
    </source>
</evidence>
<sequence>MFDNFKNRYSRRLKARNQEGDLIEFQFFSQYKPEEHAQKIEDIWTYDLIRLEGYPQPIRFLWGNQSFHHPVSKKEYSIIYGEEN</sequence>
<organism evidence="1 2">
    <name type="scientific">Acinetobacter lactucae</name>
    <dbReference type="NCBI Taxonomy" id="1785128"/>
    <lineage>
        <taxon>Bacteria</taxon>
        <taxon>Pseudomonadati</taxon>
        <taxon>Pseudomonadota</taxon>
        <taxon>Gammaproteobacteria</taxon>
        <taxon>Moraxellales</taxon>
        <taxon>Moraxellaceae</taxon>
        <taxon>Acinetobacter</taxon>
        <taxon>Acinetobacter calcoaceticus/baumannii complex</taxon>
    </lineage>
</organism>
<gene>
    <name evidence="1" type="ORF">M0O54_14340</name>
</gene>
<protein>
    <submittedName>
        <fullName evidence="1">Uncharacterized protein</fullName>
    </submittedName>
</protein>